<evidence type="ECO:0008006" key="3">
    <source>
        <dbReference type="Google" id="ProtNLM"/>
    </source>
</evidence>
<evidence type="ECO:0000313" key="1">
    <source>
        <dbReference type="EMBL" id="KAG6585615.1"/>
    </source>
</evidence>
<comment type="caution">
    <text evidence="1">The sequence shown here is derived from an EMBL/GenBank/DDBJ whole genome shotgun (WGS) entry which is preliminary data.</text>
</comment>
<name>A0AAV6MQQ0_9ROSI</name>
<gene>
    <name evidence="1" type="ORF">SDJN03_18348</name>
</gene>
<accession>A0AAV6MQQ0</accession>
<organism evidence="1 2">
    <name type="scientific">Cucurbita argyrosperma subsp. sororia</name>
    <dbReference type="NCBI Taxonomy" id="37648"/>
    <lineage>
        <taxon>Eukaryota</taxon>
        <taxon>Viridiplantae</taxon>
        <taxon>Streptophyta</taxon>
        <taxon>Embryophyta</taxon>
        <taxon>Tracheophyta</taxon>
        <taxon>Spermatophyta</taxon>
        <taxon>Magnoliopsida</taxon>
        <taxon>eudicotyledons</taxon>
        <taxon>Gunneridae</taxon>
        <taxon>Pentapetalae</taxon>
        <taxon>rosids</taxon>
        <taxon>fabids</taxon>
        <taxon>Cucurbitales</taxon>
        <taxon>Cucurbitaceae</taxon>
        <taxon>Cucurbiteae</taxon>
        <taxon>Cucurbita</taxon>
    </lineage>
</organism>
<evidence type="ECO:0000313" key="2">
    <source>
        <dbReference type="Proteomes" id="UP000685013"/>
    </source>
</evidence>
<sequence length="77" mass="9165">MICFLGIVNFSRSSLCASTVMTSCRLSFCYKWFMFMECCCLQISSSGFDPFLRYYWWMEIQTKRICKMRGDLLKSFS</sequence>
<keyword evidence="2" id="KW-1185">Reference proteome</keyword>
<protein>
    <recommendedName>
        <fullName evidence="3">Secreted protein</fullName>
    </recommendedName>
</protein>
<dbReference type="EMBL" id="JAGKQH010000012">
    <property type="protein sequence ID" value="KAG6585615.1"/>
    <property type="molecule type" value="Genomic_DNA"/>
</dbReference>
<dbReference type="AlphaFoldDB" id="A0AAV6MQQ0"/>
<dbReference type="Proteomes" id="UP000685013">
    <property type="component" value="Chromosome 12"/>
</dbReference>
<reference evidence="1 2" key="1">
    <citation type="journal article" date="2021" name="Hortic Res">
        <title>The domestication of Cucurbita argyrosperma as revealed by the genome of its wild relative.</title>
        <authorList>
            <person name="Barrera-Redondo J."/>
            <person name="Sanchez-de la Vega G."/>
            <person name="Aguirre-Liguori J.A."/>
            <person name="Castellanos-Morales G."/>
            <person name="Gutierrez-Guerrero Y.T."/>
            <person name="Aguirre-Dugua X."/>
            <person name="Aguirre-Planter E."/>
            <person name="Tenaillon M.I."/>
            <person name="Lira-Saade R."/>
            <person name="Eguiarte L.E."/>
        </authorList>
    </citation>
    <scope>NUCLEOTIDE SEQUENCE [LARGE SCALE GENOMIC DNA]</scope>
    <source>
        <strain evidence="1">JBR-2021</strain>
    </source>
</reference>
<proteinExistence type="predicted"/>
<feature type="non-terminal residue" evidence="1">
    <location>
        <position position="1"/>
    </location>
</feature>